<proteinExistence type="predicted"/>
<sequence length="31" mass="3731">MSTNLKSNLEYIFIYVIQKCMKLFTILSFLK</sequence>
<evidence type="ECO:0000256" key="1">
    <source>
        <dbReference type="SAM" id="Phobius"/>
    </source>
</evidence>
<reference evidence="2" key="2">
    <citation type="submission" date="2022-10" db="EMBL/GenBank/DDBJ databases">
        <authorList>
            <consortium name="ENA_rothamsted_submissions"/>
            <consortium name="culmorum"/>
            <person name="King R."/>
        </authorList>
    </citation>
    <scope>NUCLEOTIDE SEQUENCE</scope>
</reference>
<dbReference type="EMBL" id="OU895877">
    <property type="protein sequence ID" value="CAG9799674.1"/>
    <property type="molecule type" value="Genomic_DNA"/>
</dbReference>
<reference evidence="2" key="1">
    <citation type="submission" date="2022-01" db="EMBL/GenBank/DDBJ databases">
        <authorList>
            <person name="King R."/>
        </authorList>
    </citation>
    <scope>NUCLEOTIDE SEQUENCE</scope>
</reference>
<keyword evidence="3" id="KW-1185">Reference proteome</keyword>
<organism evidence="2 3">
    <name type="scientific">Chironomus riparius</name>
    <dbReference type="NCBI Taxonomy" id="315576"/>
    <lineage>
        <taxon>Eukaryota</taxon>
        <taxon>Metazoa</taxon>
        <taxon>Ecdysozoa</taxon>
        <taxon>Arthropoda</taxon>
        <taxon>Hexapoda</taxon>
        <taxon>Insecta</taxon>
        <taxon>Pterygota</taxon>
        <taxon>Neoptera</taxon>
        <taxon>Endopterygota</taxon>
        <taxon>Diptera</taxon>
        <taxon>Nematocera</taxon>
        <taxon>Chironomoidea</taxon>
        <taxon>Chironomidae</taxon>
        <taxon>Chironominae</taxon>
        <taxon>Chironomus</taxon>
    </lineage>
</organism>
<protein>
    <submittedName>
        <fullName evidence="2">Uncharacterized protein</fullName>
    </submittedName>
</protein>
<name>A0A9N9RNT5_9DIPT</name>
<dbReference type="Proteomes" id="UP001153620">
    <property type="component" value="Chromosome 1"/>
</dbReference>
<gene>
    <name evidence="2" type="ORF">CHIRRI_LOCUS2635</name>
</gene>
<accession>A0A9N9RNT5</accession>
<dbReference type="AlphaFoldDB" id="A0A9N9RNT5"/>
<keyword evidence="1" id="KW-0812">Transmembrane</keyword>
<feature type="transmembrane region" description="Helical" evidence="1">
    <location>
        <begin position="12"/>
        <end position="30"/>
    </location>
</feature>
<keyword evidence="1" id="KW-1133">Transmembrane helix</keyword>
<evidence type="ECO:0000313" key="2">
    <source>
        <dbReference type="EMBL" id="CAG9799674.1"/>
    </source>
</evidence>
<keyword evidence="1" id="KW-0472">Membrane</keyword>
<evidence type="ECO:0000313" key="3">
    <source>
        <dbReference type="Proteomes" id="UP001153620"/>
    </source>
</evidence>